<name>A0A9X9ILW8_BACFG</name>
<dbReference type="Pfam" id="PF12728">
    <property type="entry name" value="HTH_17"/>
    <property type="match status" value="1"/>
</dbReference>
<dbReference type="SUPFAM" id="SSF46955">
    <property type="entry name" value="Putative DNA-binding domain"/>
    <property type="match status" value="1"/>
</dbReference>
<evidence type="ECO:0000259" key="1">
    <source>
        <dbReference type="Pfam" id="PF12728"/>
    </source>
</evidence>
<evidence type="ECO:0000313" key="2">
    <source>
        <dbReference type="EMBL" id="UVO89590.1"/>
    </source>
</evidence>
<dbReference type="Proteomes" id="UP001058403">
    <property type="component" value="Chromosome"/>
</dbReference>
<dbReference type="EMBL" id="CP103070">
    <property type="protein sequence ID" value="UVO89590.1"/>
    <property type="molecule type" value="Genomic_DNA"/>
</dbReference>
<reference evidence="2" key="1">
    <citation type="submission" date="2022-08" db="EMBL/GenBank/DDBJ databases">
        <title>Genome Sequencing of Bacteroides fragilis Group Isolates with Nanopore Technology.</title>
        <authorList>
            <person name="Tisza M.J."/>
            <person name="Smith D."/>
            <person name="Dekker J.P."/>
        </authorList>
    </citation>
    <scope>NUCLEOTIDE SEQUENCE</scope>
    <source>
        <strain evidence="2">BFG-49</strain>
    </source>
</reference>
<proteinExistence type="predicted"/>
<dbReference type="PANTHER" id="PTHR34585">
    <property type="match status" value="1"/>
</dbReference>
<dbReference type="PANTHER" id="PTHR34585:SF22">
    <property type="entry name" value="HELIX-TURN-HELIX DOMAIN-CONTAINING PROTEIN"/>
    <property type="match status" value="1"/>
</dbReference>
<organism evidence="2 3">
    <name type="scientific">Bacteroides fragilis</name>
    <dbReference type="NCBI Taxonomy" id="817"/>
    <lineage>
        <taxon>Bacteria</taxon>
        <taxon>Pseudomonadati</taxon>
        <taxon>Bacteroidota</taxon>
        <taxon>Bacteroidia</taxon>
        <taxon>Bacteroidales</taxon>
        <taxon>Bacteroidaceae</taxon>
        <taxon>Bacteroides</taxon>
    </lineage>
</organism>
<protein>
    <submittedName>
        <fullName evidence="2">Helix-turn-helix domain-containing protein</fullName>
    </submittedName>
</protein>
<accession>A0A9X9ILW8</accession>
<dbReference type="InterPro" id="IPR009061">
    <property type="entry name" value="DNA-bd_dom_put_sf"/>
</dbReference>
<dbReference type="InterPro" id="IPR041657">
    <property type="entry name" value="HTH_17"/>
</dbReference>
<sequence>MTNEKEQKMEAGNEDIEMLKALIQKSFSEQRDLITRLETALDAMTSFNGKQMLDSRDMRLQLKVCDRTLIRWRNSGKLPYFKLSGKIYFWASDVYRFLREEYRDENPDIRNNKPVKKS</sequence>
<gene>
    <name evidence="2" type="ORF">NXW39_19940</name>
</gene>
<dbReference type="AlphaFoldDB" id="A0A9X9ILW8"/>
<evidence type="ECO:0000313" key="3">
    <source>
        <dbReference type="Proteomes" id="UP001058403"/>
    </source>
</evidence>
<feature type="domain" description="Helix-turn-helix" evidence="1">
    <location>
        <begin position="54"/>
        <end position="100"/>
    </location>
</feature>